<dbReference type="SUPFAM" id="SSF53822">
    <property type="entry name" value="Periplasmic binding protein-like I"/>
    <property type="match status" value="1"/>
</dbReference>
<dbReference type="PANTHER" id="PTHR38038">
    <property type="entry name" value="PENICILLIN-BINDING PROTEIN ACTIVATOR LPOA"/>
    <property type="match status" value="1"/>
</dbReference>
<organism evidence="4 5">
    <name type="scientific">Candidatus Thiodiazotropha taylori</name>
    <dbReference type="NCBI Taxonomy" id="2792791"/>
    <lineage>
        <taxon>Bacteria</taxon>
        <taxon>Pseudomonadati</taxon>
        <taxon>Pseudomonadota</taxon>
        <taxon>Gammaproteobacteria</taxon>
        <taxon>Chromatiales</taxon>
        <taxon>Sedimenticolaceae</taxon>
        <taxon>Candidatus Thiodiazotropha</taxon>
    </lineage>
</organism>
<feature type="compositionally biased region" description="Pro residues" evidence="2">
    <location>
        <begin position="641"/>
        <end position="652"/>
    </location>
</feature>
<dbReference type="GO" id="GO:0031241">
    <property type="term" value="C:periplasmic side of cell outer membrane"/>
    <property type="evidence" value="ECO:0007669"/>
    <property type="project" value="TreeGrafter"/>
</dbReference>
<accession>A0A944M820</accession>
<dbReference type="AlphaFoldDB" id="A0A944M820"/>
<dbReference type="InterPro" id="IPR028082">
    <property type="entry name" value="Peripla_BP_I"/>
</dbReference>
<comment type="caution">
    <text evidence="4">The sequence shown here is derived from an EMBL/GenBank/DDBJ whole genome shotgun (WGS) entry which is preliminary data.</text>
</comment>
<evidence type="ECO:0000313" key="4">
    <source>
        <dbReference type="EMBL" id="MBT2987954.1"/>
    </source>
</evidence>
<feature type="region of interest" description="Disordered" evidence="2">
    <location>
        <begin position="626"/>
        <end position="666"/>
    </location>
</feature>
<proteinExistence type="predicted"/>
<sequence>MQIDRLLLPLAVALLLVIQGCATAPEVTSYEAVELPPQVRLQIDLMLESGDFAAAAERLETLAAESTSPQREWLLLEAAEYWLKAGDQAMSRSLVEQLQSFDSDPDFTLKWRMLRTEIAVSEGDIEQALDLMEPAPGADAPLILRRHYHRNMAEIFRLSGNLLESARELDVLDLLFEEDEEARLASQLLLVQTLTSMTDTALSMLQPPPPSTLIGWMELAKIIKLPLTDPTELSSMLAAWRERFPEHPALQSLLAGYLQQQGLNSEDHIAVMLPRSGPYAKVAAAVRDGLMAAWYQQPAAQRPSLQFYDSSELKDVLHIYQQAILQGAKMVIGPLNKDAVRMLLGLEYLDHPILALNQVDDAELTHPNLFQFGLAPEDEARQIAERAWLEGHRTALILTPTGQWGERIANSFRERWATLGGQVMEQQQYNASENDFSVPIRMLLNINESEARSHALQKLLGRQLESESRPRNDADFIFLGARPQKARQLRPQLRFFHAGNLPILSTSHIYTGVAQKELDRDLGKISFVDTPWLFEESQGGGPLSRNNLERLIPGVKGRYARLYAMGIDSYNLLTQLQHMQDQPGRMFSGKSGTLYLDERNRIHRLLAWADMESGVAKISGYAPRLGRFGNSGQTTFDPQPEEYPPQPDPGLPPLTDHKLTPAGQRR</sequence>
<keyword evidence="3" id="KW-0732">Signal</keyword>
<dbReference type="PROSITE" id="PS51257">
    <property type="entry name" value="PROKAR_LIPOPROTEIN"/>
    <property type="match status" value="1"/>
</dbReference>
<evidence type="ECO:0000313" key="5">
    <source>
        <dbReference type="Proteomes" id="UP000770889"/>
    </source>
</evidence>
<protein>
    <submittedName>
        <fullName evidence="4">Penicillin-binding protein activator</fullName>
    </submittedName>
</protein>
<evidence type="ECO:0000256" key="2">
    <source>
        <dbReference type="SAM" id="MobiDB-lite"/>
    </source>
</evidence>
<dbReference type="Pfam" id="PF04348">
    <property type="entry name" value="LppC"/>
    <property type="match status" value="1"/>
</dbReference>
<feature type="chain" id="PRO_5037369705" evidence="3">
    <location>
        <begin position="25"/>
        <end position="666"/>
    </location>
</feature>
<name>A0A944M820_9GAMM</name>
<dbReference type="GO" id="GO:0009252">
    <property type="term" value="P:peptidoglycan biosynthetic process"/>
    <property type="evidence" value="ECO:0007669"/>
    <property type="project" value="TreeGrafter"/>
</dbReference>
<gene>
    <name evidence="4" type="ORF">KME65_03230</name>
</gene>
<dbReference type="GO" id="GO:0030234">
    <property type="term" value="F:enzyme regulator activity"/>
    <property type="evidence" value="ECO:0007669"/>
    <property type="project" value="TreeGrafter"/>
</dbReference>
<feature type="signal peptide" evidence="3">
    <location>
        <begin position="1"/>
        <end position="24"/>
    </location>
</feature>
<dbReference type="CDD" id="cd06339">
    <property type="entry name" value="PBP1_YraM_LppC_lipoprotein-like"/>
    <property type="match status" value="1"/>
</dbReference>
<dbReference type="PANTHER" id="PTHR38038:SF1">
    <property type="entry name" value="PENICILLIN-BINDING PROTEIN ACTIVATOR LPOA"/>
    <property type="match status" value="1"/>
</dbReference>
<evidence type="ECO:0000256" key="3">
    <source>
        <dbReference type="SAM" id="SignalP"/>
    </source>
</evidence>
<keyword evidence="1" id="KW-0472">Membrane</keyword>
<dbReference type="Gene3D" id="3.40.50.2300">
    <property type="match status" value="2"/>
</dbReference>
<evidence type="ECO:0000256" key="1">
    <source>
        <dbReference type="ARBA" id="ARBA00023136"/>
    </source>
</evidence>
<dbReference type="EMBL" id="JAHHGM010000002">
    <property type="protein sequence ID" value="MBT2987954.1"/>
    <property type="molecule type" value="Genomic_DNA"/>
</dbReference>
<dbReference type="Gene3D" id="1.25.40.650">
    <property type="match status" value="1"/>
</dbReference>
<dbReference type="Proteomes" id="UP000770889">
    <property type="component" value="Unassembled WGS sequence"/>
</dbReference>
<reference evidence="4 5" key="1">
    <citation type="submission" date="2021-05" db="EMBL/GenBank/DDBJ databases">
        <title>Genetic and Functional Diversity in Clade A Lucinid endosymbionts from the Bahamas.</title>
        <authorList>
            <person name="Giani N.M."/>
            <person name="Engel A.S."/>
            <person name="Campbell B.J."/>
        </authorList>
    </citation>
    <scope>NUCLEOTIDE SEQUENCE [LARGE SCALE GENOMIC DNA]</scope>
    <source>
        <strain evidence="4">LUC16012Gg_MoonRockCtena</strain>
    </source>
</reference>
<dbReference type="InterPro" id="IPR007443">
    <property type="entry name" value="LpoA"/>
</dbReference>